<protein>
    <submittedName>
        <fullName evidence="1">Uncharacterized protein</fullName>
    </submittedName>
</protein>
<reference evidence="1 2" key="1">
    <citation type="journal article" date="2022" name="Plant J.">
        <title>Chromosome-level genome of Camellia lanceoleosa provides a valuable resource for understanding genome evolution and self-incompatibility.</title>
        <authorList>
            <person name="Gong W."/>
            <person name="Xiao S."/>
            <person name="Wang L."/>
            <person name="Liao Z."/>
            <person name="Chang Y."/>
            <person name="Mo W."/>
            <person name="Hu G."/>
            <person name="Li W."/>
            <person name="Zhao G."/>
            <person name="Zhu H."/>
            <person name="Hu X."/>
            <person name="Ji K."/>
            <person name="Xiang X."/>
            <person name="Song Q."/>
            <person name="Yuan D."/>
            <person name="Jin S."/>
            <person name="Zhang L."/>
        </authorList>
    </citation>
    <scope>NUCLEOTIDE SEQUENCE [LARGE SCALE GENOMIC DNA]</scope>
    <source>
        <strain evidence="1">SQ_2022a</strain>
    </source>
</reference>
<organism evidence="1 2">
    <name type="scientific">Camellia lanceoleosa</name>
    <dbReference type="NCBI Taxonomy" id="1840588"/>
    <lineage>
        <taxon>Eukaryota</taxon>
        <taxon>Viridiplantae</taxon>
        <taxon>Streptophyta</taxon>
        <taxon>Embryophyta</taxon>
        <taxon>Tracheophyta</taxon>
        <taxon>Spermatophyta</taxon>
        <taxon>Magnoliopsida</taxon>
        <taxon>eudicotyledons</taxon>
        <taxon>Gunneridae</taxon>
        <taxon>Pentapetalae</taxon>
        <taxon>asterids</taxon>
        <taxon>Ericales</taxon>
        <taxon>Theaceae</taxon>
        <taxon>Camellia</taxon>
    </lineage>
</organism>
<keyword evidence="2" id="KW-1185">Reference proteome</keyword>
<evidence type="ECO:0000313" key="1">
    <source>
        <dbReference type="EMBL" id="KAI8009622.1"/>
    </source>
</evidence>
<dbReference type="EMBL" id="CM045762">
    <property type="protein sequence ID" value="KAI8009622.1"/>
    <property type="molecule type" value="Genomic_DNA"/>
</dbReference>
<accession>A0ACC0HA04</accession>
<gene>
    <name evidence="1" type="ORF">LOK49_LG06G02310</name>
</gene>
<evidence type="ECO:0000313" key="2">
    <source>
        <dbReference type="Proteomes" id="UP001060215"/>
    </source>
</evidence>
<proteinExistence type="predicted"/>
<name>A0ACC0HA04_9ERIC</name>
<sequence>MMMMLMMNSEENQLSRRGIHQHRLLVFPNALDRYTDPSKIIDQRGRRERKGGFVQGFDPKLSGIPIQTPGRSAWLRHRQWQIHSVQSPDFQLQVLSHGHSPPHLLLCLCK</sequence>
<comment type="caution">
    <text evidence="1">The sequence shown here is derived from an EMBL/GenBank/DDBJ whole genome shotgun (WGS) entry which is preliminary data.</text>
</comment>
<dbReference type="Proteomes" id="UP001060215">
    <property type="component" value="Chromosome 5"/>
</dbReference>